<dbReference type="InterPro" id="IPR036869">
    <property type="entry name" value="J_dom_sf"/>
</dbReference>
<accession>A0AAV8GP92</accession>
<dbReference type="Proteomes" id="UP001140206">
    <property type="component" value="Chromosome 3"/>
</dbReference>
<evidence type="ECO:0000313" key="2">
    <source>
        <dbReference type="EMBL" id="KAJ4772660.1"/>
    </source>
</evidence>
<comment type="caution">
    <text evidence="4">The sequence shown here is derived from an EMBL/GenBank/DDBJ whole genome shotgun (WGS) entry which is preliminary data.</text>
</comment>
<evidence type="ECO:0000313" key="3">
    <source>
        <dbReference type="EMBL" id="KAJ4786344.1"/>
    </source>
</evidence>
<dbReference type="PANTHER" id="PTHR44579">
    <property type="entry name" value="OS01G0730500 PROTEIN"/>
    <property type="match status" value="1"/>
</dbReference>
<dbReference type="CDD" id="cd06257">
    <property type="entry name" value="DnaJ"/>
    <property type="match status" value="1"/>
</dbReference>
<dbReference type="SMART" id="SM00271">
    <property type="entry name" value="DnaJ"/>
    <property type="match status" value="1"/>
</dbReference>
<dbReference type="Proteomes" id="UP001140206">
    <property type="component" value="Chromosome 2"/>
</dbReference>
<keyword evidence="5" id="KW-1185">Reference proteome</keyword>
<dbReference type="EMBL" id="JAMFTS010000002">
    <property type="protein sequence ID" value="KAJ4786344.1"/>
    <property type="molecule type" value="Genomic_DNA"/>
</dbReference>
<dbReference type="Gene3D" id="3.30.70.20">
    <property type="match status" value="1"/>
</dbReference>
<dbReference type="EMBL" id="JAMFTS010000001">
    <property type="protein sequence ID" value="KAJ4804863.1"/>
    <property type="molecule type" value="Genomic_DNA"/>
</dbReference>
<feature type="domain" description="J" evidence="1">
    <location>
        <begin position="55"/>
        <end position="126"/>
    </location>
</feature>
<dbReference type="InterPro" id="IPR001623">
    <property type="entry name" value="DnaJ_domain"/>
</dbReference>
<sequence>MGKVVGLFRAPLPSPSFSGFRVARRGRGRGASVCCNCSGARGTDGPDWASQPSASPYQILGVDPVHCSPADLKAAFRARVKEYHPDVYKDSKEADVLIRRVIEAYEILLSSKEGLTGKSACLDPFEEPECEACDVFVYETLCIGKGCPYSCVKRAPHAFSFNSETGTACATSQGHGDDYQVQLAVGQCPRRCIYYVTPYQRVILEDLIKRVLLAPYDIGEAALLDSLISTAFFENKRYQGPRS</sequence>
<dbReference type="Gene3D" id="1.10.287.110">
    <property type="entry name" value="DnaJ domain"/>
    <property type="match status" value="1"/>
</dbReference>
<proteinExistence type="predicted"/>
<dbReference type="EMBL" id="JAMFTS010000003">
    <property type="protein sequence ID" value="KAJ4772660.1"/>
    <property type="molecule type" value="Genomic_DNA"/>
</dbReference>
<protein>
    <submittedName>
        <fullName evidence="4">Chaperone protein DnaJ</fullName>
    </submittedName>
</protein>
<organism evidence="4 5">
    <name type="scientific">Rhynchospora pubera</name>
    <dbReference type="NCBI Taxonomy" id="906938"/>
    <lineage>
        <taxon>Eukaryota</taxon>
        <taxon>Viridiplantae</taxon>
        <taxon>Streptophyta</taxon>
        <taxon>Embryophyta</taxon>
        <taxon>Tracheophyta</taxon>
        <taxon>Spermatophyta</taxon>
        <taxon>Magnoliopsida</taxon>
        <taxon>Liliopsida</taxon>
        <taxon>Poales</taxon>
        <taxon>Cyperaceae</taxon>
        <taxon>Cyperoideae</taxon>
        <taxon>Rhynchosporeae</taxon>
        <taxon>Rhynchospora</taxon>
    </lineage>
</organism>
<dbReference type="PANTHER" id="PTHR44579:SF4">
    <property type="entry name" value="J DOMAIN-CONTAINING PROTEIN"/>
    <property type="match status" value="1"/>
</dbReference>
<name>A0AAV8GP92_9POAL</name>
<evidence type="ECO:0000313" key="4">
    <source>
        <dbReference type="EMBL" id="KAJ4804863.1"/>
    </source>
</evidence>
<dbReference type="Proteomes" id="UP001140206">
    <property type="component" value="Chromosome 1"/>
</dbReference>
<dbReference type="SUPFAM" id="SSF46565">
    <property type="entry name" value="Chaperone J-domain"/>
    <property type="match status" value="1"/>
</dbReference>
<dbReference type="Pfam" id="PF00226">
    <property type="entry name" value="DnaJ"/>
    <property type="match status" value="1"/>
</dbReference>
<evidence type="ECO:0000259" key="1">
    <source>
        <dbReference type="PROSITE" id="PS50076"/>
    </source>
</evidence>
<reference evidence="4" key="1">
    <citation type="submission" date="2022-08" db="EMBL/GenBank/DDBJ databases">
        <authorList>
            <person name="Marques A."/>
        </authorList>
    </citation>
    <scope>NUCLEOTIDE SEQUENCE</scope>
    <source>
        <strain evidence="4">RhyPub2mFocal</strain>
        <tissue evidence="4">Leaves</tissue>
    </source>
</reference>
<dbReference type="PROSITE" id="PS50076">
    <property type="entry name" value="DNAJ_2"/>
    <property type="match status" value="1"/>
</dbReference>
<dbReference type="GO" id="GO:0005783">
    <property type="term" value="C:endoplasmic reticulum"/>
    <property type="evidence" value="ECO:0007669"/>
    <property type="project" value="UniProtKB-ARBA"/>
</dbReference>
<evidence type="ECO:0000313" key="5">
    <source>
        <dbReference type="Proteomes" id="UP001140206"/>
    </source>
</evidence>
<dbReference type="AlphaFoldDB" id="A0AAV8GP92"/>
<gene>
    <name evidence="4" type="ORF">LUZ62_017429</name>
    <name evidence="3" type="ORF">LUZ62_037590</name>
    <name evidence="2" type="ORF">LUZ62_056917</name>
</gene>